<gene>
    <name evidence="2" type="ORF">EKG83_17575</name>
</gene>
<dbReference type="Proteomes" id="UP000325787">
    <property type="component" value="Chromosome"/>
</dbReference>
<organism evidence="2 3">
    <name type="scientific">Saccharothrix syringae</name>
    <name type="common">Nocardiopsis syringae</name>
    <dbReference type="NCBI Taxonomy" id="103733"/>
    <lineage>
        <taxon>Bacteria</taxon>
        <taxon>Bacillati</taxon>
        <taxon>Actinomycetota</taxon>
        <taxon>Actinomycetes</taxon>
        <taxon>Pseudonocardiales</taxon>
        <taxon>Pseudonocardiaceae</taxon>
        <taxon>Saccharothrix</taxon>
    </lineage>
</organism>
<keyword evidence="1" id="KW-0812">Transmembrane</keyword>
<evidence type="ECO:0000313" key="3">
    <source>
        <dbReference type="Proteomes" id="UP000325787"/>
    </source>
</evidence>
<feature type="transmembrane region" description="Helical" evidence="1">
    <location>
        <begin position="7"/>
        <end position="28"/>
    </location>
</feature>
<sequence length="120" mass="12511">MQIIADVLTALVAAVHVYIVVLEMFLWTTPRGRAAFGTTAEFAAETKVLAANQGLYNGFLVAGLVVGLVAPDPVGFAFTAFTLVCVIVAGLYGAVTASRRILFVQAVPAAVALVFALLAR</sequence>
<evidence type="ECO:0000256" key="1">
    <source>
        <dbReference type="SAM" id="Phobius"/>
    </source>
</evidence>
<name>A0A5Q0GYG6_SACSY</name>
<dbReference type="PANTHER" id="PTHR38446:SF1">
    <property type="entry name" value="BLL0914 PROTEIN"/>
    <property type="match status" value="1"/>
</dbReference>
<dbReference type="PANTHER" id="PTHR38446">
    <property type="entry name" value="BLL0914 PROTEIN"/>
    <property type="match status" value="1"/>
</dbReference>
<proteinExistence type="predicted"/>
<keyword evidence="1" id="KW-1133">Transmembrane helix</keyword>
<evidence type="ECO:0000313" key="2">
    <source>
        <dbReference type="EMBL" id="QFZ19021.1"/>
    </source>
</evidence>
<feature type="transmembrane region" description="Helical" evidence="1">
    <location>
        <begin position="48"/>
        <end position="69"/>
    </location>
</feature>
<dbReference type="RefSeq" id="WP_033433735.1">
    <property type="nucleotide sequence ID" value="NZ_CP034550.1"/>
</dbReference>
<dbReference type="EMBL" id="CP034550">
    <property type="protein sequence ID" value="QFZ19021.1"/>
    <property type="molecule type" value="Genomic_DNA"/>
</dbReference>
<accession>A0A5Q0GYG6</accession>
<reference evidence="3" key="1">
    <citation type="journal article" date="2021" name="Curr. Microbiol.">
        <title>Complete genome of nocamycin-producing strain Saccharothrix syringae NRRL B-16468 reveals the biosynthetic potential for secondary metabolites.</title>
        <authorList>
            <person name="Mo X."/>
            <person name="Yang S."/>
        </authorList>
    </citation>
    <scope>NUCLEOTIDE SEQUENCE [LARGE SCALE GENOMIC DNA]</scope>
    <source>
        <strain evidence="3">ATCC 51364 / DSM 43886 / JCM 6844 / KCTC 9398 / NBRC 14523 / NRRL B-16468 / INA 2240</strain>
    </source>
</reference>
<dbReference type="OrthoDB" id="9803832at2"/>
<dbReference type="Pfam" id="PF06993">
    <property type="entry name" value="DUF1304"/>
    <property type="match status" value="1"/>
</dbReference>
<dbReference type="KEGG" id="ssyi:EKG83_17575"/>
<dbReference type="AlphaFoldDB" id="A0A5Q0GYG6"/>
<dbReference type="InterPro" id="IPR009732">
    <property type="entry name" value="DUF1304"/>
</dbReference>
<protein>
    <submittedName>
        <fullName evidence="2">DUF1304 domain-containing protein</fullName>
    </submittedName>
</protein>
<keyword evidence="1" id="KW-0472">Membrane</keyword>
<keyword evidence="3" id="KW-1185">Reference proteome</keyword>
<feature type="transmembrane region" description="Helical" evidence="1">
    <location>
        <begin position="76"/>
        <end position="95"/>
    </location>
</feature>
<feature type="transmembrane region" description="Helical" evidence="1">
    <location>
        <begin position="101"/>
        <end position="119"/>
    </location>
</feature>